<dbReference type="SMART" id="SM00400">
    <property type="entry name" value="ZnF_CHCC"/>
    <property type="match status" value="1"/>
</dbReference>
<dbReference type="InterPro" id="IPR036977">
    <property type="entry name" value="DNA_primase_Znf_CHC2"/>
</dbReference>
<dbReference type="InterPro" id="IPR030846">
    <property type="entry name" value="DnaG_bac"/>
</dbReference>
<dbReference type="SMART" id="SM00493">
    <property type="entry name" value="TOPRIM"/>
    <property type="match status" value="1"/>
</dbReference>
<dbReference type="GO" id="GO:0000428">
    <property type="term" value="C:DNA-directed RNA polymerase complex"/>
    <property type="evidence" value="ECO:0007669"/>
    <property type="project" value="UniProtKB-KW"/>
</dbReference>
<dbReference type="HOGENOM" id="CLU_013501_3_1_7"/>
<dbReference type="InterPro" id="IPR006295">
    <property type="entry name" value="DNA_primase_DnaG"/>
</dbReference>
<dbReference type="Gene3D" id="1.10.860.10">
    <property type="entry name" value="DNAb Helicase, Chain A"/>
    <property type="match status" value="1"/>
</dbReference>
<evidence type="ECO:0000313" key="16">
    <source>
        <dbReference type="EMBL" id="ADK84648.1"/>
    </source>
</evidence>
<keyword evidence="3 12" id="KW-0808">Transferase</keyword>
<keyword evidence="17" id="KW-1185">Reference proteome</keyword>
<dbReference type="AlphaFoldDB" id="E1QG38"/>
<keyword evidence="11 12" id="KW-0804">Transcription</keyword>
<dbReference type="PANTHER" id="PTHR30313:SF2">
    <property type="entry name" value="DNA PRIMASE"/>
    <property type="match status" value="1"/>
</dbReference>
<evidence type="ECO:0000256" key="11">
    <source>
        <dbReference type="ARBA" id="ARBA00023163"/>
    </source>
</evidence>
<evidence type="ECO:0000259" key="15">
    <source>
        <dbReference type="PROSITE" id="PS50880"/>
    </source>
</evidence>
<dbReference type="KEGG" id="dbr:Deba_1280"/>
<evidence type="ECO:0000256" key="1">
    <source>
        <dbReference type="ARBA" id="ARBA00022478"/>
    </source>
</evidence>
<dbReference type="GO" id="GO:0003677">
    <property type="term" value="F:DNA binding"/>
    <property type="evidence" value="ECO:0007669"/>
    <property type="project" value="UniProtKB-KW"/>
</dbReference>
<evidence type="ECO:0000256" key="6">
    <source>
        <dbReference type="ARBA" id="ARBA00022723"/>
    </source>
</evidence>
<dbReference type="FunFam" id="3.90.980.10:FF:000001">
    <property type="entry name" value="DNA primase"/>
    <property type="match status" value="1"/>
</dbReference>
<dbReference type="FunFam" id="3.90.580.10:FF:000001">
    <property type="entry name" value="DNA primase"/>
    <property type="match status" value="1"/>
</dbReference>
<dbReference type="Gene3D" id="3.90.980.10">
    <property type="entry name" value="DNA primase, catalytic core, N-terminal domain"/>
    <property type="match status" value="1"/>
</dbReference>
<proteinExistence type="inferred from homology"/>
<dbReference type="PIRSF" id="PIRSF002811">
    <property type="entry name" value="DnaG"/>
    <property type="match status" value="1"/>
</dbReference>
<dbReference type="EC" id="2.7.7.101" evidence="12"/>
<evidence type="ECO:0000256" key="5">
    <source>
        <dbReference type="ARBA" id="ARBA00022705"/>
    </source>
</evidence>
<comment type="domain">
    <text evidence="12">Contains an N-terminal zinc-binding domain, a central core domain that contains the primase activity, and a C-terminal DnaB-binding domain.</text>
</comment>
<dbReference type="GO" id="GO:0003899">
    <property type="term" value="F:DNA-directed RNA polymerase activity"/>
    <property type="evidence" value="ECO:0007669"/>
    <property type="project" value="UniProtKB-UniRule"/>
</dbReference>
<comment type="subunit">
    <text evidence="12">Monomer. Interacts with DnaB.</text>
</comment>
<dbReference type="Pfam" id="PF01807">
    <property type="entry name" value="Zn_ribbon_DnaG"/>
    <property type="match status" value="1"/>
</dbReference>
<evidence type="ECO:0000256" key="3">
    <source>
        <dbReference type="ARBA" id="ARBA00022679"/>
    </source>
</evidence>
<dbReference type="EMBL" id="CP002085">
    <property type="protein sequence ID" value="ADK84648.1"/>
    <property type="molecule type" value="Genomic_DNA"/>
</dbReference>
<evidence type="ECO:0000256" key="7">
    <source>
        <dbReference type="ARBA" id="ARBA00022771"/>
    </source>
</evidence>
<evidence type="ECO:0000256" key="14">
    <source>
        <dbReference type="PIRSR" id="PIRSR002811-1"/>
    </source>
</evidence>
<evidence type="ECO:0000256" key="4">
    <source>
        <dbReference type="ARBA" id="ARBA00022695"/>
    </source>
</evidence>
<dbReference type="Pfam" id="PF13155">
    <property type="entry name" value="Toprim_2"/>
    <property type="match status" value="1"/>
</dbReference>
<dbReference type="Gene3D" id="3.90.580.10">
    <property type="entry name" value="Zinc finger, CHC2-type domain"/>
    <property type="match status" value="1"/>
</dbReference>
<keyword evidence="9" id="KW-0460">Magnesium</keyword>
<dbReference type="InterPro" id="IPR019475">
    <property type="entry name" value="DNA_primase_DnaB-bd"/>
</dbReference>
<dbReference type="InterPro" id="IPR016136">
    <property type="entry name" value="DNA_helicase_N/primase_C"/>
</dbReference>
<comment type="function">
    <text evidence="12 13">RNA polymerase that catalyzes the synthesis of short RNA molecules used as primers for DNA polymerase during DNA replication.</text>
</comment>
<dbReference type="GO" id="GO:0006269">
    <property type="term" value="P:DNA replication, synthesis of primer"/>
    <property type="evidence" value="ECO:0007669"/>
    <property type="project" value="UniProtKB-UniRule"/>
</dbReference>
<keyword evidence="1 12" id="KW-0240">DNA-directed RNA polymerase</keyword>
<comment type="cofactor">
    <cofactor evidence="12 13 14">
        <name>Zn(2+)</name>
        <dbReference type="ChEBI" id="CHEBI:29105"/>
    </cofactor>
    <text evidence="12 13 14">Binds 1 zinc ion per monomer.</text>
</comment>
<dbReference type="NCBIfam" id="TIGR01391">
    <property type="entry name" value="dnaG"/>
    <property type="match status" value="1"/>
</dbReference>
<sequence length="586" mass="63621">MARIPDDVIDQVRQMADIVEVVGRRVMLRQAGRTFKGVCPFHGDKDPSLVVNRERGTWHCFGCGEGGNVFGFVMKDQGLSFPEAVRELAQGLGIIIPEPDMDESARRASDEKEKLLRVLEVAGKFFVEQLHGPAGAEARRYLREKRGLDRRTIDEFGLGYALDSWDGLRRHLLGRGVSEDLALRAGLLAPRESGGSYDRFRGRVVFPIRDDRGRVVSFGGRVLGQGEPKYLNGPESPLFFKSGALYNFDRARQHMHRKGRAVVVEGYFDVITMAAFGFEETVAPMGTALTAQQARLLARAAPRVILVFDGDEAGRKAARRSLDVFLGEGVHPLVHLLPGGEDPDSFLRAQGAGPLDEALERARPLAEATIEQIVRAGDAKSPEGKSAIVAQAGELIKAMGDPVAAWGYLEDLARRLALPPRVVAASLGLPVPGGPPSRPAPARCAPAPEGQRDERAILEMALCSAEAARHLVGCGILESLRDPLLAKIGRAVANVLDRTGSPDPAAVIQQLEDPRLQAMVSGLASRGLCLDGVDAGRQAQLMAQGLRRRRLRQERALLAQAIAEAERAGDAQRVDHLLAQRQRLVD</sequence>
<dbReference type="OrthoDB" id="9803773at2"/>
<dbReference type="InterPro" id="IPR050219">
    <property type="entry name" value="DnaG_primase"/>
</dbReference>
<keyword evidence="10 12" id="KW-0238">DNA-binding</keyword>
<dbReference type="RefSeq" id="WP_013258101.1">
    <property type="nucleotide sequence ID" value="NC_014365.1"/>
</dbReference>
<dbReference type="InterPro" id="IPR034151">
    <property type="entry name" value="TOPRIM_DnaG_bac"/>
</dbReference>
<reference evidence="16 17" key="1">
    <citation type="journal article" date="2010" name="Stand. Genomic Sci.">
        <title>Complete genome sequence of Desulfarculus baarsii type strain (2st14).</title>
        <authorList>
            <person name="Sun H."/>
            <person name="Spring S."/>
            <person name="Lapidus A."/>
            <person name="Davenport K."/>
            <person name="Del Rio T.G."/>
            <person name="Tice H."/>
            <person name="Nolan M."/>
            <person name="Copeland A."/>
            <person name="Cheng J.F."/>
            <person name="Lucas S."/>
            <person name="Tapia R."/>
            <person name="Goodwin L."/>
            <person name="Pitluck S."/>
            <person name="Ivanova N."/>
            <person name="Pagani I."/>
            <person name="Mavromatis K."/>
            <person name="Ovchinnikova G."/>
            <person name="Pati A."/>
            <person name="Chen A."/>
            <person name="Palaniappan K."/>
            <person name="Hauser L."/>
            <person name="Chang Y.J."/>
            <person name="Jeffries C.D."/>
            <person name="Detter J.C."/>
            <person name="Han C."/>
            <person name="Rohde M."/>
            <person name="Brambilla E."/>
            <person name="Goker M."/>
            <person name="Woyke T."/>
            <person name="Bristow J."/>
            <person name="Eisen J.A."/>
            <person name="Markowitz V."/>
            <person name="Hugenholtz P."/>
            <person name="Kyrpides N.C."/>
            <person name="Klenk H.P."/>
            <person name="Land M."/>
        </authorList>
    </citation>
    <scope>NUCLEOTIDE SEQUENCE [LARGE SCALE GENOMIC DNA]</scope>
    <source>
        <strain evidence="17">ATCC 33931 / DSM 2075 / LMG 7858 / VKM B-1802 / 2st14</strain>
    </source>
</reference>
<dbReference type="InterPro" id="IPR037068">
    <property type="entry name" value="DNA_primase_core_N_sf"/>
</dbReference>
<dbReference type="eggNOG" id="COG0358">
    <property type="taxonomic scope" value="Bacteria"/>
</dbReference>
<evidence type="ECO:0000256" key="10">
    <source>
        <dbReference type="ARBA" id="ARBA00023125"/>
    </source>
</evidence>
<evidence type="ECO:0000256" key="12">
    <source>
        <dbReference type="HAMAP-Rule" id="MF_00974"/>
    </source>
</evidence>
<evidence type="ECO:0000256" key="2">
    <source>
        <dbReference type="ARBA" id="ARBA00022515"/>
    </source>
</evidence>
<keyword evidence="2 12" id="KW-0639">Primosome</keyword>
<dbReference type="PANTHER" id="PTHR30313">
    <property type="entry name" value="DNA PRIMASE"/>
    <property type="match status" value="1"/>
</dbReference>
<dbReference type="GO" id="GO:0005737">
    <property type="term" value="C:cytoplasm"/>
    <property type="evidence" value="ECO:0007669"/>
    <property type="project" value="TreeGrafter"/>
</dbReference>
<dbReference type="Pfam" id="PF08275">
    <property type="entry name" value="DNAG_N"/>
    <property type="match status" value="1"/>
</dbReference>
<protein>
    <recommendedName>
        <fullName evidence="12 13">DNA primase</fullName>
        <ecNumber evidence="12">2.7.7.101</ecNumber>
    </recommendedName>
</protein>
<keyword evidence="4 12" id="KW-0548">Nucleotidyltransferase</keyword>
<dbReference type="InterPro" id="IPR013264">
    <property type="entry name" value="DNAG_N"/>
</dbReference>
<keyword evidence="6 12" id="KW-0479">Metal-binding</keyword>
<gene>
    <name evidence="12" type="primary">dnaG</name>
    <name evidence="16" type="ordered locus">Deba_1280</name>
</gene>
<dbReference type="CDD" id="cd03364">
    <property type="entry name" value="TOPRIM_DnaG_primases"/>
    <property type="match status" value="1"/>
</dbReference>
<dbReference type="STRING" id="644282.Deba_1280"/>
<dbReference type="InterPro" id="IPR002694">
    <property type="entry name" value="Znf_CHC2"/>
</dbReference>
<evidence type="ECO:0000256" key="13">
    <source>
        <dbReference type="PIRNR" id="PIRNR002811"/>
    </source>
</evidence>
<dbReference type="SUPFAM" id="SSF57783">
    <property type="entry name" value="Zinc beta-ribbon"/>
    <property type="match status" value="1"/>
</dbReference>
<dbReference type="SUPFAM" id="SSF56731">
    <property type="entry name" value="DNA primase core"/>
    <property type="match status" value="1"/>
</dbReference>
<evidence type="ECO:0000256" key="9">
    <source>
        <dbReference type="ARBA" id="ARBA00022842"/>
    </source>
</evidence>
<evidence type="ECO:0000256" key="8">
    <source>
        <dbReference type="ARBA" id="ARBA00022833"/>
    </source>
</evidence>
<keyword evidence="7 12" id="KW-0863">Zinc-finger</keyword>
<comment type="catalytic activity">
    <reaction evidence="12">
        <text>ssDNA + n NTP = ssDNA/pppN(pN)n-1 hybrid + (n-1) diphosphate.</text>
        <dbReference type="EC" id="2.7.7.101"/>
    </reaction>
</comment>
<evidence type="ECO:0000313" key="17">
    <source>
        <dbReference type="Proteomes" id="UP000009047"/>
    </source>
</evidence>
<dbReference type="GO" id="GO:1990077">
    <property type="term" value="C:primosome complex"/>
    <property type="evidence" value="ECO:0007669"/>
    <property type="project" value="UniProtKB-KW"/>
</dbReference>
<name>E1QG38_DESB2</name>
<dbReference type="Pfam" id="PF10410">
    <property type="entry name" value="DnaB_bind"/>
    <property type="match status" value="1"/>
</dbReference>
<keyword evidence="5 12" id="KW-0235">DNA replication</keyword>
<keyword evidence="8 12" id="KW-0862">Zinc</keyword>
<dbReference type="HAMAP" id="MF_00974">
    <property type="entry name" value="DNA_primase_DnaG"/>
    <property type="match status" value="1"/>
</dbReference>
<dbReference type="GO" id="GO:0008270">
    <property type="term" value="F:zinc ion binding"/>
    <property type="evidence" value="ECO:0007669"/>
    <property type="project" value="UniProtKB-UniRule"/>
</dbReference>
<dbReference type="Gene3D" id="3.40.1360.10">
    <property type="match status" value="1"/>
</dbReference>
<comment type="similarity">
    <text evidence="12 13">Belongs to the DnaG primase family.</text>
</comment>
<feature type="zinc finger region" description="CHC2-type" evidence="12 14">
    <location>
        <begin position="39"/>
        <end position="63"/>
    </location>
</feature>
<dbReference type="InterPro" id="IPR006171">
    <property type="entry name" value="TOPRIM_dom"/>
</dbReference>
<accession>E1QG38</accession>
<dbReference type="Proteomes" id="UP000009047">
    <property type="component" value="Chromosome"/>
</dbReference>
<organism evidence="16 17">
    <name type="scientific">Desulfarculus baarsii (strain ATCC 33931 / DSM 2075 / LMG 7858 / VKM B-1802 / 2st14)</name>
    <dbReference type="NCBI Taxonomy" id="644282"/>
    <lineage>
        <taxon>Bacteria</taxon>
        <taxon>Pseudomonadati</taxon>
        <taxon>Thermodesulfobacteriota</taxon>
        <taxon>Desulfarculia</taxon>
        <taxon>Desulfarculales</taxon>
        <taxon>Desulfarculaceae</taxon>
        <taxon>Desulfarculus</taxon>
    </lineage>
</organism>
<feature type="domain" description="Toprim" evidence="15">
    <location>
        <begin position="259"/>
        <end position="338"/>
    </location>
</feature>
<dbReference type="PROSITE" id="PS50880">
    <property type="entry name" value="TOPRIM"/>
    <property type="match status" value="1"/>
</dbReference>